<dbReference type="EMBL" id="CP021780">
    <property type="protein sequence ID" value="ASA20993.1"/>
    <property type="molecule type" value="Genomic_DNA"/>
</dbReference>
<keyword evidence="3" id="KW-1185">Reference proteome</keyword>
<feature type="coiled-coil region" evidence="1">
    <location>
        <begin position="6"/>
        <end position="33"/>
    </location>
</feature>
<proteinExistence type="predicted"/>
<dbReference type="AlphaFoldDB" id="A0A2Z2KDB0"/>
<dbReference type="Proteomes" id="UP000249890">
    <property type="component" value="Chromosome"/>
</dbReference>
<sequence>MSVTDRARLRKALKALRAQRVVLKERLVRINQNLCFAPIGSRPRAELLAARDSIRQALRLNAVAVRKIKRVLC</sequence>
<dbReference type="OrthoDB" id="2651245at2"/>
<evidence type="ECO:0000313" key="2">
    <source>
        <dbReference type="EMBL" id="ASA20993.1"/>
    </source>
</evidence>
<organism evidence="2 3">
    <name type="scientific">Paenibacillus donghaensis</name>
    <dbReference type="NCBI Taxonomy" id="414771"/>
    <lineage>
        <taxon>Bacteria</taxon>
        <taxon>Bacillati</taxon>
        <taxon>Bacillota</taxon>
        <taxon>Bacilli</taxon>
        <taxon>Bacillales</taxon>
        <taxon>Paenibacillaceae</taxon>
        <taxon>Paenibacillus</taxon>
    </lineage>
</organism>
<evidence type="ECO:0000313" key="3">
    <source>
        <dbReference type="Proteomes" id="UP000249890"/>
    </source>
</evidence>
<protein>
    <submittedName>
        <fullName evidence="2">Uncharacterized protein</fullName>
    </submittedName>
</protein>
<gene>
    <name evidence="2" type="ORF">B9T62_09460</name>
</gene>
<dbReference type="KEGG" id="pdh:B9T62_09460"/>
<reference evidence="2 3" key="1">
    <citation type="submission" date="2017-06" db="EMBL/GenBank/DDBJ databases">
        <title>Complete genome sequence of Paenibacillus donghaensis KCTC 13049T isolated from East Sea sediment, South Korea.</title>
        <authorList>
            <person name="Jung B.K."/>
            <person name="Hong S.-J."/>
            <person name="Shin J.-H."/>
        </authorList>
    </citation>
    <scope>NUCLEOTIDE SEQUENCE [LARGE SCALE GENOMIC DNA]</scope>
    <source>
        <strain evidence="2 3">KCTC 13049</strain>
    </source>
</reference>
<evidence type="ECO:0000256" key="1">
    <source>
        <dbReference type="SAM" id="Coils"/>
    </source>
</evidence>
<dbReference type="RefSeq" id="WP_087915008.1">
    <property type="nucleotide sequence ID" value="NZ_CP021780.1"/>
</dbReference>
<name>A0A2Z2KDB0_9BACL</name>
<keyword evidence="1" id="KW-0175">Coiled coil</keyword>
<accession>A0A2Z2KDB0</accession>